<evidence type="ECO:0000313" key="8">
    <source>
        <dbReference type="EMBL" id="CAG1841701.1"/>
    </source>
</evidence>
<evidence type="ECO:0000256" key="3">
    <source>
        <dbReference type="ARBA" id="ARBA00022927"/>
    </source>
</evidence>
<dbReference type="Gene3D" id="1.10.8.20">
    <property type="entry name" value="N-terminal domain of phosphatidylinositol transfer protein sec14p"/>
    <property type="match status" value="1"/>
</dbReference>
<dbReference type="PANTHER" id="PTHR45657">
    <property type="entry name" value="CRAL-TRIO DOMAIN-CONTAINING PROTEIN YKL091C-RELATED"/>
    <property type="match status" value="1"/>
</dbReference>
<dbReference type="InterPro" id="IPR036865">
    <property type="entry name" value="CRAL-TRIO_dom_sf"/>
</dbReference>
<dbReference type="InterPro" id="IPR051026">
    <property type="entry name" value="PI/PC_transfer"/>
</dbReference>
<evidence type="ECO:0000259" key="7">
    <source>
        <dbReference type="PROSITE" id="PS50191"/>
    </source>
</evidence>
<evidence type="ECO:0000256" key="1">
    <source>
        <dbReference type="ARBA" id="ARBA00004202"/>
    </source>
</evidence>
<keyword evidence="3" id="KW-0813">Transport</keyword>
<dbReference type="SUPFAM" id="SSF52087">
    <property type="entry name" value="CRAL/TRIO domain"/>
    <property type="match status" value="1"/>
</dbReference>
<name>A0A8D7A5F5_MUSAM</name>
<dbReference type="InterPro" id="IPR001251">
    <property type="entry name" value="CRAL-TRIO_dom"/>
</dbReference>
<dbReference type="SMART" id="SM00516">
    <property type="entry name" value="SEC14"/>
    <property type="match status" value="1"/>
</dbReference>
<evidence type="ECO:0000256" key="6">
    <source>
        <dbReference type="SAM" id="MobiDB-lite"/>
    </source>
</evidence>
<dbReference type="InterPro" id="IPR036273">
    <property type="entry name" value="CRAL/TRIO_N_dom_sf"/>
</dbReference>
<keyword evidence="4" id="KW-0333">Golgi apparatus</keyword>
<dbReference type="GO" id="GO:0005886">
    <property type="term" value="C:plasma membrane"/>
    <property type="evidence" value="ECO:0007669"/>
    <property type="project" value="UniProtKB-SubCell"/>
</dbReference>
<reference evidence="8" key="1">
    <citation type="submission" date="2021-03" db="EMBL/GenBank/DDBJ databases">
        <authorList>
            <consortium name="Genoscope - CEA"/>
            <person name="William W."/>
        </authorList>
    </citation>
    <scope>NUCLEOTIDE SEQUENCE</scope>
    <source>
        <strain evidence="8">Doubled-haploid Pahang</strain>
    </source>
</reference>
<dbReference type="SUPFAM" id="SSF46938">
    <property type="entry name" value="CRAL/TRIO N-terminal domain"/>
    <property type="match status" value="1"/>
</dbReference>
<organism evidence="8">
    <name type="scientific">Musa acuminata subsp. malaccensis</name>
    <name type="common">Wild banana</name>
    <name type="synonym">Musa malaccensis</name>
    <dbReference type="NCBI Taxonomy" id="214687"/>
    <lineage>
        <taxon>Eukaryota</taxon>
        <taxon>Viridiplantae</taxon>
        <taxon>Streptophyta</taxon>
        <taxon>Embryophyta</taxon>
        <taxon>Tracheophyta</taxon>
        <taxon>Spermatophyta</taxon>
        <taxon>Magnoliopsida</taxon>
        <taxon>Liliopsida</taxon>
        <taxon>Zingiberales</taxon>
        <taxon>Musaceae</taxon>
        <taxon>Musa</taxon>
    </lineage>
</organism>
<dbReference type="EMBL" id="HG996469">
    <property type="protein sequence ID" value="CAG1841701.1"/>
    <property type="molecule type" value="Genomic_DNA"/>
</dbReference>
<dbReference type="FunFam" id="3.40.525.10:FF:000011">
    <property type="entry name" value="SEC14 cytosolic factor"/>
    <property type="match status" value="1"/>
</dbReference>
<dbReference type="Pfam" id="PF03765">
    <property type="entry name" value="CRAL_TRIO_N"/>
    <property type="match status" value="1"/>
</dbReference>
<gene>
    <name evidence="8" type="ORF">GSMUA_114960.1</name>
</gene>
<feature type="domain" description="CRAL-TRIO" evidence="7">
    <location>
        <begin position="148"/>
        <end position="322"/>
    </location>
</feature>
<comment type="similarity">
    <text evidence="5">Belongs to the SFH family.</text>
</comment>
<dbReference type="GO" id="GO:0015031">
    <property type="term" value="P:protein transport"/>
    <property type="evidence" value="ECO:0007669"/>
    <property type="project" value="UniProtKB-KW"/>
</dbReference>
<protein>
    <submittedName>
        <fullName evidence="8">(wild Malaysian banana) hypothetical protein</fullName>
    </submittedName>
</protein>
<accession>A0A8D7A5F5</accession>
<evidence type="ECO:0000256" key="4">
    <source>
        <dbReference type="ARBA" id="ARBA00023034"/>
    </source>
</evidence>
<dbReference type="SMART" id="SM01100">
    <property type="entry name" value="CRAL_TRIO_N"/>
    <property type="match status" value="1"/>
</dbReference>
<comment type="subcellular location">
    <subcellularLocation>
        <location evidence="1">Cell membrane</location>
        <topology evidence="1">Peripheral membrane protein</topology>
    </subcellularLocation>
    <subcellularLocation>
        <location evidence="2">Golgi apparatus membrane</location>
        <topology evidence="2">Peripheral membrane protein</topology>
    </subcellularLocation>
</comment>
<dbReference type="Gene3D" id="3.40.525.10">
    <property type="entry name" value="CRAL-TRIO lipid binding domain"/>
    <property type="match status" value="1"/>
</dbReference>
<feature type="region of interest" description="Disordered" evidence="6">
    <location>
        <begin position="1"/>
        <end position="38"/>
    </location>
</feature>
<dbReference type="Pfam" id="PF00650">
    <property type="entry name" value="CRAL_TRIO"/>
    <property type="match status" value="1"/>
</dbReference>
<keyword evidence="3" id="KW-0653">Protein transport</keyword>
<evidence type="ECO:0000256" key="2">
    <source>
        <dbReference type="ARBA" id="ARBA00004395"/>
    </source>
</evidence>
<feature type="compositionally biased region" description="Basic and acidic residues" evidence="6">
    <location>
        <begin position="16"/>
        <end position="34"/>
    </location>
</feature>
<dbReference type="CDD" id="cd00170">
    <property type="entry name" value="SEC14"/>
    <property type="match status" value="1"/>
</dbReference>
<dbReference type="InterPro" id="IPR011074">
    <property type="entry name" value="CRAL/TRIO_N_dom"/>
</dbReference>
<dbReference type="GO" id="GO:0000139">
    <property type="term" value="C:Golgi membrane"/>
    <property type="evidence" value="ECO:0007669"/>
    <property type="project" value="UniProtKB-SubCell"/>
</dbReference>
<proteinExistence type="inferred from homology"/>
<sequence>MSGMFHGEGLEGSFNYEERKERRSEVENSEDERRRTRIGSLKKKALNASTRFTHSLRKRGSRVDFRVPPLSIEDVRDADEERAVYSFRQQLIAKKLLPNKHDDYHTLLRFLKARKFDFERATQMWAEMLQWRKEFGTDTIMEDFEFDELEDVVHYYPQGYHGVDKEGRPVYIERLGKAEPNKLMNITTIERYLKYHVQEFERALNEKFPACSIASKRHIGSSTTILDVQGVGLKNFGKTARDLLLNMQKIDGDYYPETLHQLFIVNAGHGFKLLWNTVKGFLDPKTTSKIHVLGTKYQSRLLEAIDSSQLPDFLGGSCACYHEGGCLRSNKGPWNDPVIMKLVQGVDAAFLGESGYVIDGEKRGHSCARLYLSKARFLTLKPFDLGRSCDTSAAESVSDADDLYSPEPSIAEYAPLSPIHKEVGAADFTPHDDHFVMVDKDVDIGRRGSRFSVRTTEELKDPDLASSTAALHSLGYPVADRHSNIGKDAGEGKLRSFARALVSFLVKMLSFLRILRSRQDRRLENVHPSDALDLTYNNNSTMETINENCITSYVERLQKLELIMNELSNKPAEIPQEKEHMILDSIDRIKCVEYDLHKTNKVLQAAVMKQTEIEATLEALEDSNIRGKFC</sequence>
<dbReference type="PANTHER" id="PTHR45657:SF8">
    <property type="entry name" value="PHOSPHATIDYLINOSITOL_PHOSPHATIDYLCHOLINE TRANSFER PROTEIN SFH13"/>
    <property type="match status" value="1"/>
</dbReference>
<dbReference type="AlphaFoldDB" id="A0A8D7A5F5"/>
<evidence type="ECO:0000256" key="5">
    <source>
        <dbReference type="ARBA" id="ARBA00038020"/>
    </source>
</evidence>
<dbReference type="PROSITE" id="PS50191">
    <property type="entry name" value="CRAL_TRIO"/>
    <property type="match status" value="1"/>
</dbReference>